<dbReference type="EMBL" id="ACLL01000034">
    <property type="protein sequence ID" value="EEW53542.1"/>
    <property type="molecule type" value="Genomic_DNA"/>
</dbReference>
<protein>
    <submittedName>
        <fullName evidence="1">Uncharacterized protein</fullName>
    </submittedName>
</protein>
<accession>C8P7I4</accession>
<evidence type="ECO:0000313" key="1">
    <source>
        <dbReference type="EMBL" id="EEW53542.1"/>
    </source>
</evidence>
<comment type="caution">
    <text evidence="1">The sequence shown here is derived from an EMBL/GenBank/DDBJ whole genome shotgun (WGS) entry which is preliminary data.</text>
</comment>
<evidence type="ECO:0000313" key="2">
    <source>
        <dbReference type="Proteomes" id="UP000003675"/>
    </source>
</evidence>
<reference evidence="1 2" key="1">
    <citation type="submission" date="2009-09" db="EMBL/GenBank/DDBJ databases">
        <authorList>
            <person name="Qin X."/>
            <person name="Bachman B."/>
            <person name="Battles P."/>
            <person name="Bell A."/>
            <person name="Bess C."/>
            <person name="Bickham C."/>
            <person name="Chaboub L."/>
            <person name="Chen D."/>
            <person name="Coyle M."/>
            <person name="Deiros D.R."/>
            <person name="Dinh H."/>
            <person name="Forbes L."/>
            <person name="Fowler G."/>
            <person name="Francisco L."/>
            <person name="Fu Q."/>
            <person name="Gubbala S."/>
            <person name="Hale W."/>
            <person name="Han Y."/>
            <person name="Hemphill L."/>
            <person name="Highlander S.K."/>
            <person name="Hirani K."/>
            <person name="Hogues M."/>
            <person name="Jackson L."/>
            <person name="Jakkamsetti A."/>
            <person name="Javaid M."/>
            <person name="Jiang H."/>
            <person name="Korchina V."/>
            <person name="Kovar C."/>
            <person name="Lara F."/>
            <person name="Lee S."/>
            <person name="Mata R."/>
            <person name="Mathew T."/>
            <person name="Moen C."/>
            <person name="Morales K."/>
            <person name="Munidasa M."/>
            <person name="Nazareth L."/>
            <person name="Ngo R."/>
            <person name="Nguyen L."/>
            <person name="Okwuonu G."/>
            <person name="Ongeri F."/>
            <person name="Patil S."/>
            <person name="Petrosino J."/>
            <person name="Pham C."/>
            <person name="Pham P."/>
            <person name="Pu L.-L."/>
            <person name="Puazo M."/>
            <person name="Raj R."/>
            <person name="Reid J."/>
            <person name="Rouhana J."/>
            <person name="Saada N."/>
            <person name="Shang Y."/>
            <person name="Simmons D."/>
            <person name="Thornton R."/>
            <person name="Warren J."/>
            <person name="Weissenberger G."/>
            <person name="Zhang J."/>
            <person name="Zhang L."/>
            <person name="Zhou C."/>
            <person name="Zhu D."/>
            <person name="Muzny D."/>
            <person name="Worley K."/>
            <person name="Gibbs R."/>
        </authorList>
    </citation>
    <scope>NUCLEOTIDE SEQUENCE [LARGE SCALE GENOMIC DNA]</scope>
    <source>
        <strain evidence="1 2">DSM 16041</strain>
    </source>
</reference>
<sequence length="96" mass="9689">MRPLIAATPLSLAVVTSALVVAALIWAMASLARVWAWVVSACFSSAVKPGASLIAAVFVVNASLTVLIAAVFVADASGTVTFSMFAIPAAFAFSTA</sequence>
<gene>
    <name evidence="1" type="ORF">HMPREF0494_1278</name>
</gene>
<dbReference type="Proteomes" id="UP000003675">
    <property type="component" value="Unassembled WGS sequence"/>
</dbReference>
<name>C8P7I4_9LACO</name>
<proteinExistence type="predicted"/>
<dbReference type="AlphaFoldDB" id="C8P7I4"/>
<dbReference type="HOGENOM" id="CLU_2356080_0_0_9"/>
<organism evidence="1 2">
    <name type="scientific">Limosilactobacillus antri DSM 16041</name>
    <dbReference type="NCBI Taxonomy" id="525309"/>
    <lineage>
        <taxon>Bacteria</taxon>
        <taxon>Bacillati</taxon>
        <taxon>Bacillota</taxon>
        <taxon>Bacilli</taxon>
        <taxon>Lactobacillales</taxon>
        <taxon>Lactobacillaceae</taxon>
        <taxon>Limosilactobacillus</taxon>
    </lineage>
</organism>